<name>A0AAD7K7I3_9AGAR</name>
<accession>A0AAD7K7I3</accession>
<sequence length="87" mass="9961">MNLFSLNDLCLRMHRVRPFRYRGPLFTRESIQSSEGLSASLRATARSRELVPPSFYNAPSPFYAQQTPHRRGAPIVDKAQVAREERG</sequence>
<feature type="region of interest" description="Disordered" evidence="1">
    <location>
        <begin position="61"/>
        <end position="87"/>
    </location>
</feature>
<comment type="caution">
    <text evidence="2">The sequence shown here is derived from an EMBL/GenBank/DDBJ whole genome shotgun (WGS) entry which is preliminary data.</text>
</comment>
<organism evidence="2 3">
    <name type="scientific">Mycena metata</name>
    <dbReference type="NCBI Taxonomy" id="1033252"/>
    <lineage>
        <taxon>Eukaryota</taxon>
        <taxon>Fungi</taxon>
        <taxon>Dikarya</taxon>
        <taxon>Basidiomycota</taxon>
        <taxon>Agaricomycotina</taxon>
        <taxon>Agaricomycetes</taxon>
        <taxon>Agaricomycetidae</taxon>
        <taxon>Agaricales</taxon>
        <taxon>Marasmiineae</taxon>
        <taxon>Mycenaceae</taxon>
        <taxon>Mycena</taxon>
    </lineage>
</organism>
<evidence type="ECO:0000256" key="1">
    <source>
        <dbReference type="SAM" id="MobiDB-lite"/>
    </source>
</evidence>
<evidence type="ECO:0000313" key="3">
    <source>
        <dbReference type="Proteomes" id="UP001215598"/>
    </source>
</evidence>
<protein>
    <submittedName>
        <fullName evidence="2">Uncharacterized protein</fullName>
    </submittedName>
</protein>
<keyword evidence="3" id="KW-1185">Reference proteome</keyword>
<dbReference type="AlphaFoldDB" id="A0AAD7K7I3"/>
<dbReference type="EMBL" id="JARKIB010000005">
    <property type="protein sequence ID" value="KAJ7779824.1"/>
    <property type="molecule type" value="Genomic_DNA"/>
</dbReference>
<proteinExistence type="predicted"/>
<dbReference type="Proteomes" id="UP001215598">
    <property type="component" value="Unassembled WGS sequence"/>
</dbReference>
<evidence type="ECO:0000313" key="2">
    <source>
        <dbReference type="EMBL" id="KAJ7779824.1"/>
    </source>
</evidence>
<gene>
    <name evidence="2" type="ORF">B0H16DRAFT_1711067</name>
</gene>
<reference evidence="2" key="1">
    <citation type="submission" date="2023-03" db="EMBL/GenBank/DDBJ databases">
        <title>Massive genome expansion in bonnet fungi (Mycena s.s.) driven by repeated elements and novel gene families across ecological guilds.</title>
        <authorList>
            <consortium name="Lawrence Berkeley National Laboratory"/>
            <person name="Harder C.B."/>
            <person name="Miyauchi S."/>
            <person name="Viragh M."/>
            <person name="Kuo A."/>
            <person name="Thoen E."/>
            <person name="Andreopoulos B."/>
            <person name="Lu D."/>
            <person name="Skrede I."/>
            <person name="Drula E."/>
            <person name="Henrissat B."/>
            <person name="Morin E."/>
            <person name="Kohler A."/>
            <person name="Barry K."/>
            <person name="LaButti K."/>
            <person name="Morin E."/>
            <person name="Salamov A."/>
            <person name="Lipzen A."/>
            <person name="Mereny Z."/>
            <person name="Hegedus B."/>
            <person name="Baldrian P."/>
            <person name="Stursova M."/>
            <person name="Weitz H."/>
            <person name="Taylor A."/>
            <person name="Grigoriev I.V."/>
            <person name="Nagy L.G."/>
            <person name="Martin F."/>
            <person name="Kauserud H."/>
        </authorList>
    </citation>
    <scope>NUCLEOTIDE SEQUENCE</scope>
    <source>
        <strain evidence="2">CBHHK182m</strain>
    </source>
</reference>